<dbReference type="SUPFAM" id="SSF111331">
    <property type="entry name" value="NAD kinase/diacylglycerol kinase-like"/>
    <property type="match status" value="1"/>
</dbReference>
<comment type="cofactor">
    <cofactor evidence="1">
        <name>Mg(2+)</name>
        <dbReference type="ChEBI" id="CHEBI:18420"/>
    </cofactor>
</comment>
<name>A0A0J8D8Z9_CLOCY</name>
<proteinExistence type="inferred from homology"/>
<dbReference type="InterPro" id="IPR001206">
    <property type="entry name" value="Diacylglycerol_kinase_cat_dom"/>
</dbReference>
<dbReference type="OrthoDB" id="142078at2"/>
<keyword evidence="5" id="KW-0479">Metal-binding</keyword>
<dbReference type="Pfam" id="PF00781">
    <property type="entry name" value="DAGK_cat"/>
    <property type="match status" value="1"/>
</dbReference>
<comment type="caution">
    <text evidence="14">The sequence shown here is derived from an EMBL/GenBank/DDBJ whole genome shotgun (WGS) entry which is preliminary data.</text>
</comment>
<feature type="domain" description="DAGKc" evidence="13">
    <location>
        <begin position="1"/>
        <end position="129"/>
    </location>
</feature>
<accession>A0A0J8D8Z9</accession>
<dbReference type="GO" id="GO:0005524">
    <property type="term" value="F:ATP binding"/>
    <property type="evidence" value="ECO:0007669"/>
    <property type="project" value="UniProtKB-KW"/>
</dbReference>
<dbReference type="Gene3D" id="3.40.50.10330">
    <property type="entry name" value="Probable inorganic polyphosphate/atp-NAD kinase, domain 1"/>
    <property type="match status" value="1"/>
</dbReference>
<keyword evidence="7 14" id="KW-0418">Kinase</keyword>
<evidence type="ECO:0000313" key="14">
    <source>
        <dbReference type="EMBL" id="KMT20829.1"/>
    </source>
</evidence>
<keyword evidence="6" id="KW-0547">Nucleotide-binding</keyword>
<dbReference type="GO" id="GO:0005886">
    <property type="term" value="C:plasma membrane"/>
    <property type="evidence" value="ECO:0007669"/>
    <property type="project" value="TreeGrafter"/>
</dbReference>
<evidence type="ECO:0000256" key="11">
    <source>
        <dbReference type="ARBA" id="ARBA00023209"/>
    </source>
</evidence>
<evidence type="ECO:0000256" key="10">
    <source>
        <dbReference type="ARBA" id="ARBA00023098"/>
    </source>
</evidence>
<evidence type="ECO:0000256" key="4">
    <source>
        <dbReference type="ARBA" id="ARBA00022679"/>
    </source>
</evidence>
<dbReference type="AlphaFoldDB" id="A0A0J8D8Z9"/>
<dbReference type="Gene3D" id="2.60.200.40">
    <property type="match status" value="1"/>
</dbReference>
<evidence type="ECO:0000256" key="2">
    <source>
        <dbReference type="ARBA" id="ARBA00005983"/>
    </source>
</evidence>
<evidence type="ECO:0000256" key="6">
    <source>
        <dbReference type="ARBA" id="ARBA00022741"/>
    </source>
</evidence>
<evidence type="ECO:0000256" key="7">
    <source>
        <dbReference type="ARBA" id="ARBA00022777"/>
    </source>
</evidence>
<dbReference type="NCBIfam" id="NF009605">
    <property type="entry name" value="PRK13059.1"/>
    <property type="match status" value="1"/>
</dbReference>
<evidence type="ECO:0000259" key="13">
    <source>
        <dbReference type="PROSITE" id="PS50146"/>
    </source>
</evidence>
<organism evidence="14 15">
    <name type="scientific">Clostridium cylindrosporum DSM 605</name>
    <dbReference type="NCBI Taxonomy" id="1121307"/>
    <lineage>
        <taxon>Bacteria</taxon>
        <taxon>Bacillati</taxon>
        <taxon>Bacillota</taxon>
        <taxon>Clostridia</taxon>
        <taxon>Eubacteriales</taxon>
        <taxon>Clostridiaceae</taxon>
        <taxon>Clostridium</taxon>
    </lineage>
</organism>
<keyword evidence="10" id="KW-0443">Lipid metabolism</keyword>
<dbReference type="EMBL" id="LFVU01000028">
    <property type="protein sequence ID" value="KMT20829.1"/>
    <property type="molecule type" value="Genomic_DNA"/>
</dbReference>
<dbReference type="PANTHER" id="PTHR12358:SF106">
    <property type="entry name" value="LIPID KINASE YEGS"/>
    <property type="match status" value="1"/>
</dbReference>
<keyword evidence="12" id="KW-1208">Phospholipid metabolism</keyword>
<dbReference type="InterPro" id="IPR005218">
    <property type="entry name" value="Diacylglycerol/lipid_kinase"/>
</dbReference>
<evidence type="ECO:0000256" key="3">
    <source>
        <dbReference type="ARBA" id="ARBA00022516"/>
    </source>
</evidence>
<comment type="similarity">
    <text evidence="2">Belongs to the diacylglycerol/lipid kinase family.</text>
</comment>
<dbReference type="Pfam" id="PF19279">
    <property type="entry name" value="YegS_C"/>
    <property type="match status" value="1"/>
</dbReference>
<dbReference type="NCBIfam" id="TIGR00147">
    <property type="entry name" value="YegS/Rv2252/BmrU family lipid kinase"/>
    <property type="match status" value="1"/>
</dbReference>
<dbReference type="PATRIC" id="fig|1121307.3.peg.424"/>
<dbReference type="GO" id="GO:0004143">
    <property type="term" value="F:ATP-dependent diacylglycerol kinase activity"/>
    <property type="evidence" value="ECO:0007669"/>
    <property type="project" value="UniProtKB-EC"/>
</dbReference>
<dbReference type="SMART" id="SM00046">
    <property type="entry name" value="DAGKc"/>
    <property type="match status" value="1"/>
</dbReference>
<dbReference type="GO" id="GO:0008654">
    <property type="term" value="P:phospholipid biosynthetic process"/>
    <property type="evidence" value="ECO:0007669"/>
    <property type="project" value="UniProtKB-KW"/>
</dbReference>
<dbReference type="EC" id="2.7.1.107" evidence="14"/>
<evidence type="ECO:0000313" key="15">
    <source>
        <dbReference type="Proteomes" id="UP000036756"/>
    </source>
</evidence>
<dbReference type="PROSITE" id="PS50146">
    <property type="entry name" value="DAGK"/>
    <property type="match status" value="1"/>
</dbReference>
<evidence type="ECO:0000256" key="12">
    <source>
        <dbReference type="ARBA" id="ARBA00023264"/>
    </source>
</evidence>
<dbReference type="Proteomes" id="UP000036756">
    <property type="component" value="Unassembled WGS sequence"/>
</dbReference>
<dbReference type="InterPro" id="IPR045540">
    <property type="entry name" value="YegS/DAGK_C"/>
</dbReference>
<keyword evidence="9" id="KW-0460">Magnesium</keyword>
<dbReference type="InterPro" id="IPR017438">
    <property type="entry name" value="ATP-NAD_kinase_N"/>
</dbReference>
<keyword evidence="11" id="KW-0594">Phospholipid biosynthesis</keyword>
<protein>
    <submittedName>
        <fullName evidence="14">Diacylglycerol kinase DagK</fullName>
        <ecNumber evidence="14">2.7.1.107</ecNumber>
    </submittedName>
</protein>
<dbReference type="GO" id="GO:0046872">
    <property type="term" value="F:metal ion binding"/>
    <property type="evidence" value="ECO:0007669"/>
    <property type="project" value="UniProtKB-KW"/>
</dbReference>
<sequence>MKRAKLIYNPYSGDKSFKNNLDSVINILQTGGYRVTICRTLSIEDIYEEVKNSKDSHCIIASGGDGTISHIVNAMVNENLDIPLGVIPSGTANDFANHIGLHKNIDFCTKVIADGNIKEIDLGTINDRYFINVAAAGLLTDVSQKIDTHLKNTLGKLAYYIKGIEQLPNFRPIPVRITCDGKIYEENIYLFVILNGSTAGGFKLAPGAVENDGKLNLLALRDCNIVELFNVFIQILRGDHTSSNRVLYLEGKEFLIECNDQLEADVDGEVGPSFPLKVGVLHKKIKVFSP</sequence>
<keyword evidence="3" id="KW-0444">Lipid biosynthesis</keyword>
<evidence type="ECO:0000256" key="9">
    <source>
        <dbReference type="ARBA" id="ARBA00022842"/>
    </source>
</evidence>
<evidence type="ECO:0000256" key="1">
    <source>
        <dbReference type="ARBA" id="ARBA00001946"/>
    </source>
</evidence>
<dbReference type="InterPro" id="IPR016064">
    <property type="entry name" value="NAD/diacylglycerol_kinase_sf"/>
</dbReference>
<keyword evidence="8" id="KW-0067">ATP-binding</keyword>
<dbReference type="RefSeq" id="WP_048571232.1">
    <property type="nucleotide sequence ID" value="NZ_LFVU01000028.1"/>
</dbReference>
<evidence type="ECO:0000256" key="5">
    <source>
        <dbReference type="ARBA" id="ARBA00022723"/>
    </source>
</evidence>
<dbReference type="STRING" id="1121307.CLCY_1c00630"/>
<reference evidence="14 15" key="1">
    <citation type="submission" date="2015-06" db="EMBL/GenBank/DDBJ databases">
        <title>Draft genome sequence of the purine-degrading Clostridium cylindrosporum HC-1 (DSM 605).</title>
        <authorList>
            <person name="Poehlein A."/>
            <person name="Schiel-Bengelsdorf B."/>
            <person name="Bengelsdorf F."/>
            <person name="Daniel R."/>
            <person name="Duerre P."/>
        </authorList>
    </citation>
    <scope>NUCLEOTIDE SEQUENCE [LARGE SCALE GENOMIC DNA]</scope>
    <source>
        <strain evidence="14 15">DSM 605</strain>
    </source>
</reference>
<dbReference type="InterPro" id="IPR050187">
    <property type="entry name" value="Lipid_Phosphate_FormReg"/>
</dbReference>
<evidence type="ECO:0000256" key="8">
    <source>
        <dbReference type="ARBA" id="ARBA00022840"/>
    </source>
</evidence>
<keyword evidence="4 14" id="KW-0808">Transferase</keyword>
<dbReference type="PANTHER" id="PTHR12358">
    <property type="entry name" value="SPHINGOSINE KINASE"/>
    <property type="match status" value="1"/>
</dbReference>
<keyword evidence="15" id="KW-1185">Reference proteome</keyword>
<gene>
    <name evidence="14" type="primary">dagK</name>
    <name evidence="14" type="ORF">CLCY_1c00630</name>
</gene>